<organism evidence="1 2">
    <name type="scientific">Coemansia nantahalensis</name>
    <dbReference type="NCBI Taxonomy" id="2789366"/>
    <lineage>
        <taxon>Eukaryota</taxon>
        <taxon>Fungi</taxon>
        <taxon>Fungi incertae sedis</taxon>
        <taxon>Zoopagomycota</taxon>
        <taxon>Kickxellomycotina</taxon>
        <taxon>Kickxellomycetes</taxon>
        <taxon>Kickxellales</taxon>
        <taxon>Kickxellaceae</taxon>
        <taxon>Coemansia</taxon>
    </lineage>
</organism>
<dbReference type="EMBL" id="JANBUJ010001455">
    <property type="protein sequence ID" value="KAJ2767313.1"/>
    <property type="molecule type" value="Genomic_DNA"/>
</dbReference>
<dbReference type="Proteomes" id="UP001140234">
    <property type="component" value="Unassembled WGS sequence"/>
</dbReference>
<reference evidence="1" key="1">
    <citation type="submission" date="2022-07" db="EMBL/GenBank/DDBJ databases">
        <title>Phylogenomic reconstructions and comparative analyses of Kickxellomycotina fungi.</title>
        <authorList>
            <person name="Reynolds N.K."/>
            <person name="Stajich J.E."/>
            <person name="Barry K."/>
            <person name="Grigoriev I.V."/>
            <person name="Crous P."/>
            <person name="Smith M.E."/>
        </authorList>
    </citation>
    <scope>NUCLEOTIDE SEQUENCE</scope>
    <source>
        <strain evidence="1">CBS 109366</strain>
    </source>
</reference>
<name>A0ACC1JU26_9FUNG</name>
<accession>A0ACC1JU26</accession>
<evidence type="ECO:0000313" key="2">
    <source>
        <dbReference type="Proteomes" id="UP001140234"/>
    </source>
</evidence>
<keyword evidence="2" id="KW-1185">Reference proteome</keyword>
<evidence type="ECO:0000313" key="1">
    <source>
        <dbReference type="EMBL" id="KAJ2767313.1"/>
    </source>
</evidence>
<proteinExistence type="predicted"/>
<sequence>MTVCTESVGGNTVDVATNHKVRDFVKDHGGHTVITRVLIANNGIAAVKEIRSVRQWAYATFGDERAIEFVVMATPEDLKVNAEYIRMADQYVEVPGGTNNNNYANVDLIVDVAERTGAHVSWHAACREKGEAPGLFHRAGWGHASENPLLPESLRSSKSKIVFIGPPGSAMRSLGDKISSTIVAQHAEVPTIPWSGDGVTDTVMNELGHLEVPDAAYQAATTHSMEEGLAQAQRIGFPVMVKASEGGGGKGIRMVSREEDFASAFVQCQAEV</sequence>
<protein>
    <submittedName>
        <fullName evidence="1">Acetyl-coenzyme-A carboxylase</fullName>
    </submittedName>
</protein>
<feature type="non-terminal residue" evidence="1">
    <location>
        <position position="272"/>
    </location>
</feature>
<gene>
    <name evidence="1" type="primary">ACC1_2</name>
    <name evidence="1" type="ORF">IWQ57_003999</name>
</gene>
<comment type="caution">
    <text evidence="1">The sequence shown here is derived from an EMBL/GenBank/DDBJ whole genome shotgun (WGS) entry which is preliminary data.</text>
</comment>